<evidence type="ECO:0000313" key="2">
    <source>
        <dbReference type="Proteomes" id="UP000827872"/>
    </source>
</evidence>
<dbReference type="Proteomes" id="UP000827872">
    <property type="component" value="Linkage Group LG09"/>
</dbReference>
<keyword evidence="2" id="KW-1185">Reference proteome</keyword>
<accession>A0ACB8FC15</accession>
<evidence type="ECO:0000313" key="1">
    <source>
        <dbReference type="EMBL" id="KAH8002836.1"/>
    </source>
</evidence>
<comment type="caution">
    <text evidence="1">The sequence shown here is derived from an EMBL/GenBank/DDBJ whole genome shotgun (WGS) entry which is preliminary data.</text>
</comment>
<name>A0ACB8FC15_9SAUR</name>
<organism evidence="1 2">
    <name type="scientific">Sphaerodactylus townsendi</name>
    <dbReference type="NCBI Taxonomy" id="933632"/>
    <lineage>
        <taxon>Eukaryota</taxon>
        <taxon>Metazoa</taxon>
        <taxon>Chordata</taxon>
        <taxon>Craniata</taxon>
        <taxon>Vertebrata</taxon>
        <taxon>Euteleostomi</taxon>
        <taxon>Lepidosauria</taxon>
        <taxon>Squamata</taxon>
        <taxon>Bifurcata</taxon>
        <taxon>Gekkota</taxon>
        <taxon>Sphaerodactylidae</taxon>
        <taxon>Sphaerodactylus</taxon>
    </lineage>
</organism>
<proteinExistence type="predicted"/>
<sequence length="188" mass="21586">MDQDLDPEWDLEAQAEWSGDQAAPRPRQCLKSQFEGATDALPDFLVQLEAHMEQFEDEDEIEMFKGPFQEEKARPRLQRIRQGTRSVADYVSALWQLARVIQDWPEPVKIHFFKEGLHPEVAQWALVTAEPTSLAGWYMWAGEAEIWLHKVQLLKQRSSPLRKASLLPLAGTLPALRRRGAPGHRVPQ</sequence>
<protein>
    <submittedName>
        <fullName evidence="1">Uncharacterized protein</fullName>
    </submittedName>
</protein>
<reference evidence="1" key="1">
    <citation type="submission" date="2021-08" db="EMBL/GenBank/DDBJ databases">
        <title>The first chromosome-level gecko genome reveals the dynamic sex chromosomes of Neotropical dwarf geckos (Sphaerodactylidae: Sphaerodactylus).</title>
        <authorList>
            <person name="Pinto B.J."/>
            <person name="Keating S.E."/>
            <person name="Gamble T."/>
        </authorList>
    </citation>
    <scope>NUCLEOTIDE SEQUENCE</scope>
    <source>
        <strain evidence="1">TG3544</strain>
    </source>
</reference>
<dbReference type="EMBL" id="CM037622">
    <property type="protein sequence ID" value="KAH8002836.1"/>
    <property type="molecule type" value="Genomic_DNA"/>
</dbReference>
<gene>
    <name evidence="1" type="ORF">K3G42_001266</name>
</gene>